<protein>
    <submittedName>
        <fullName evidence="2">Uncharacterized protein</fullName>
    </submittedName>
</protein>
<keyword evidence="1" id="KW-1133">Transmembrane helix</keyword>
<proteinExistence type="predicted"/>
<evidence type="ECO:0000313" key="2">
    <source>
        <dbReference type="EMBL" id="VDC85703.1"/>
    </source>
</evidence>
<name>A0A3P6AEA4_BRACM</name>
<gene>
    <name evidence="2" type="ORF">BRAA02T05445Z</name>
</gene>
<dbReference type="EMBL" id="LR031573">
    <property type="protein sequence ID" value="VDC85703.1"/>
    <property type="molecule type" value="Genomic_DNA"/>
</dbReference>
<organism evidence="2">
    <name type="scientific">Brassica campestris</name>
    <name type="common">Field mustard</name>
    <dbReference type="NCBI Taxonomy" id="3711"/>
    <lineage>
        <taxon>Eukaryota</taxon>
        <taxon>Viridiplantae</taxon>
        <taxon>Streptophyta</taxon>
        <taxon>Embryophyta</taxon>
        <taxon>Tracheophyta</taxon>
        <taxon>Spermatophyta</taxon>
        <taxon>Magnoliopsida</taxon>
        <taxon>eudicotyledons</taxon>
        <taxon>Gunneridae</taxon>
        <taxon>Pentapetalae</taxon>
        <taxon>rosids</taxon>
        <taxon>malvids</taxon>
        <taxon>Brassicales</taxon>
        <taxon>Brassicaceae</taxon>
        <taxon>Brassiceae</taxon>
        <taxon>Brassica</taxon>
    </lineage>
</organism>
<sequence>MDMLEEHMFCYVCCRKALVFFFSVISCPEMYGIGIVGSMVRFYENV</sequence>
<accession>A0A3P6AEA4</accession>
<evidence type="ECO:0000256" key="1">
    <source>
        <dbReference type="SAM" id="Phobius"/>
    </source>
</evidence>
<keyword evidence="1" id="KW-0812">Transmembrane</keyword>
<dbReference type="AlphaFoldDB" id="A0A3P6AEA4"/>
<feature type="transmembrane region" description="Helical" evidence="1">
    <location>
        <begin position="20"/>
        <end position="43"/>
    </location>
</feature>
<keyword evidence="1" id="KW-0472">Membrane</keyword>
<reference evidence="2" key="1">
    <citation type="submission" date="2018-11" db="EMBL/GenBank/DDBJ databases">
        <authorList>
            <consortium name="Genoscope - CEA"/>
            <person name="William W."/>
        </authorList>
    </citation>
    <scope>NUCLEOTIDE SEQUENCE</scope>
</reference>